<dbReference type="FunCoup" id="A0A1Y1LH61">
    <property type="interactions" value="45"/>
</dbReference>
<evidence type="ECO:0000256" key="1">
    <source>
        <dbReference type="ARBA" id="ARBA00004123"/>
    </source>
</evidence>
<feature type="region of interest" description="Disordered" evidence="13">
    <location>
        <begin position="326"/>
        <end position="460"/>
    </location>
</feature>
<dbReference type="Gene3D" id="1.10.30.10">
    <property type="entry name" value="High mobility group box domain"/>
    <property type="match status" value="1"/>
</dbReference>
<keyword evidence="5" id="KW-0963">Cytoplasm</keyword>
<dbReference type="GO" id="GO:0034587">
    <property type="term" value="P:piRNA processing"/>
    <property type="evidence" value="ECO:0007669"/>
    <property type="project" value="TreeGrafter"/>
</dbReference>
<feature type="compositionally biased region" description="Polar residues" evidence="13">
    <location>
        <begin position="371"/>
        <end position="380"/>
    </location>
</feature>
<evidence type="ECO:0000256" key="7">
    <source>
        <dbReference type="ARBA" id="ARBA00023125"/>
    </source>
</evidence>
<keyword evidence="8" id="KW-0943">RNA-mediated gene silencing</keyword>
<dbReference type="PROSITE" id="PS50118">
    <property type="entry name" value="HMG_BOX_2"/>
    <property type="match status" value="1"/>
</dbReference>
<evidence type="ECO:0000256" key="8">
    <source>
        <dbReference type="ARBA" id="ARBA00023158"/>
    </source>
</evidence>
<protein>
    <recommendedName>
        <fullName evidence="14">HMG box domain-containing protein</fullName>
    </recommendedName>
</protein>
<evidence type="ECO:0000256" key="11">
    <source>
        <dbReference type="PROSITE-ProRule" id="PRU00267"/>
    </source>
</evidence>
<dbReference type="InterPro" id="IPR024970">
    <property type="entry name" value="Maelstrom"/>
</dbReference>
<feature type="compositionally biased region" description="Polar residues" evidence="13">
    <location>
        <begin position="405"/>
        <end position="420"/>
    </location>
</feature>
<keyword evidence="17" id="KW-1185">Reference proteome</keyword>
<feature type="compositionally biased region" description="Low complexity" evidence="13">
    <location>
        <begin position="329"/>
        <end position="350"/>
    </location>
</feature>
<keyword evidence="7 11" id="KW-0238">DNA-binding</keyword>
<keyword evidence="4" id="KW-0217">Developmental protein</keyword>
<sequence length="460" mass="51742">MPPKKGGQNGFYYFFIELRQKHPNLYRTNEQAASAAGPLWKEMDAEKRRPYDEKARLLKNKEKVRYTSSGQNVEVLQRQQEQERRKIQDMKEEIENTVLAALEANTLVDKEFHVIHINYFCVCHKQYYPAEISVVRWNLRSGVKDDNVFHMMCKPGSLPVGYSAEAIKISEDTHKIPPPCSPERNIKDVAFALEKFIANGMPNRNVPLYASDKNAPVVANVIQQLSDAFGIPEYRIFSLQHLFFTLRNSSSKGKVWIASSLAQTELETDKFEFFRETVCSFHENVDVISHCSQSIAIRTVYTIANNCCADMGIDLISGQHVPKSAQIKSTRMSSHASSISSSSNGSSWEQPSRRRQPMQAGYLSRGETEPSELSDTSTMIDPNENYEGSEDEWHVAKSKKKHSPIESNNSSSDYTQTSGSKLRRPVGLSSALAGVSKLSLSNEPRGRGRGIAANYSNAKK</sequence>
<name>A0A1Y1LH61_PHOPY</name>
<reference evidence="16" key="3">
    <citation type="submission" date="2019-08" db="EMBL/GenBank/DDBJ databases">
        <authorList>
            <consortium name="Photinus pyralis genome working group"/>
            <person name="Fallon T.R."/>
            <person name="Sander Lower S.E."/>
            <person name="Weng J.-K."/>
        </authorList>
    </citation>
    <scope>NUCLEOTIDE SEQUENCE</scope>
    <source>
        <strain evidence="16">1611_PpyrPB1</strain>
        <tissue evidence="16">Whole body</tissue>
    </source>
</reference>
<dbReference type="InterPro" id="IPR036910">
    <property type="entry name" value="HMG_box_dom_sf"/>
</dbReference>
<dbReference type="EMBL" id="VVIM01000005">
    <property type="protein sequence ID" value="KAB0799242.1"/>
    <property type="molecule type" value="Genomic_DNA"/>
</dbReference>
<evidence type="ECO:0000256" key="9">
    <source>
        <dbReference type="ARBA" id="ARBA00023242"/>
    </source>
</evidence>
<comment type="subcellular location">
    <subcellularLocation>
        <location evidence="2">Cytoplasm</location>
    </subcellularLocation>
    <subcellularLocation>
        <location evidence="1">Nucleus</location>
    </subcellularLocation>
</comment>
<keyword evidence="9 11" id="KW-0539">Nucleus</keyword>
<evidence type="ECO:0000313" key="16">
    <source>
        <dbReference type="EMBL" id="KAB0799242.1"/>
    </source>
</evidence>
<keyword evidence="10" id="KW-0469">Meiosis</keyword>
<keyword evidence="12" id="KW-0175">Coiled coil</keyword>
<dbReference type="EMBL" id="GEZM01055727">
    <property type="protein sequence ID" value="JAV72964.1"/>
    <property type="molecule type" value="Transcribed_RNA"/>
</dbReference>
<reference evidence="15" key="1">
    <citation type="journal article" date="2016" name="Sci. Rep.">
        <title>Molecular characterization of firefly nuptial gifts: a multi-omics approach sheds light on postcopulatory sexual selection.</title>
        <authorList>
            <person name="Al-Wathiqui N."/>
            <person name="Fallon T.R."/>
            <person name="South A."/>
            <person name="Weng J.K."/>
            <person name="Lewis S.M."/>
        </authorList>
    </citation>
    <scope>NUCLEOTIDE SEQUENCE</scope>
</reference>
<evidence type="ECO:0000313" key="17">
    <source>
        <dbReference type="Proteomes" id="UP000327044"/>
    </source>
</evidence>
<dbReference type="InterPro" id="IPR009071">
    <property type="entry name" value="HMG_box_dom"/>
</dbReference>
<evidence type="ECO:0000256" key="3">
    <source>
        <dbReference type="ARBA" id="ARBA00007057"/>
    </source>
</evidence>
<dbReference type="PANTHER" id="PTHR21358:SF4">
    <property type="entry name" value="PROTEIN MAELSTROM HOMOLOG"/>
    <property type="match status" value="1"/>
</dbReference>
<dbReference type="GO" id="GO:0060964">
    <property type="term" value="P:regulation of miRNA-mediated gene silencing"/>
    <property type="evidence" value="ECO:0007669"/>
    <property type="project" value="InterPro"/>
</dbReference>
<evidence type="ECO:0000256" key="5">
    <source>
        <dbReference type="ARBA" id="ARBA00022490"/>
    </source>
</evidence>
<dbReference type="GO" id="GO:0005634">
    <property type="term" value="C:nucleus"/>
    <property type="evidence" value="ECO:0007669"/>
    <property type="project" value="UniProtKB-SubCell"/>
</dbReference>
<gene>
    <name evidence="16" type="ORF">PPYR_07122</name>
</gene>
<dbReference type="AlphaFoldDB" id="A0A1Y1LH61"/>
<evidence type="ECO:0000256" key="12">
    <source>
        <dbReference type="SAM" id="Coils"/>
    </source>
</evidence>
<evidence type="ECO:0000256" key="6">
    <source>
        <dbReference type="ARBA" id="ARBA00022782"/>
    </source>
</evidence>
<dbReference type="GO" id="GO:0043565">
    <property type="term" value="F:sequence-specific DNA binding"/>
    <property type="evidence" value="ECO:0007669"/>
    <property type="project" value="TreeGrafter"/>
</dbReference>
<evidence type="ECO:0000256" key="10">
    <source>
        <dbReference type="ARBA" id="ARBA00023254"/>
    </source>
</evidence>
<evidence type="ECO:0000313" key="15">
    <source>
        <dbReference type="EMBL" id="JAV72964.1"/>
    </source>
</evidence>
<accession>A0A1Y1LH61</accession>
<feature type="domain" description="HMG box" evidence="14">
    <location>
        <begin position="4"/>
        <end position="74"/>
    </location>
</feature>
<reference evidence="16 17" key="2">
    <citation type="journal article" date="2018" name="Elife">
        <title>Firefly genomes illuminate parallel origins of bioluminescence in beetles.</title>
        <authorList>
            <person name="Fallon T.R."/>
            <person name="Lower S.E."/>
            <person name="Chang C.H."/>
            <person name="Bessho-Uehara M."/>
            <person name="Martin G.J."/>
            <person name="Bewick A.J."/>
            <person name="Behringer M."/>
            <person name="Debat H.J."/>
            <person name="Wong I."/>
            <person name="Day J.C."/>
            <person name="Suvorov A."/>
            <person name="Silva C.J."/>
            <person name="Stanger-Hall K.F."/>
            <person name="Hall D.W."/>
            <person name="Schmitz R.J."/>
            <person name="Nelson D.R."/>
            <person name="Lewis S.M."/>
            <person name="Shigenobu S."/>
            <person name="Bybee S.M."/>
            <person name="Larracuente A.M."/>
            <person name="Oba Y."/>
            <person name="Weng J.K."/>
        </authorList>
    </citation>
    <scope>NUCLEOTIDE SEQUENCE [LARGE SCALE GENOMIC DNA]</scope>
    <source>
        <strain evidence="16">1611_PpyrPB1</strain>
        <tissue evidence="16">Whole body</tissue>
    </source>
</reference>
<dbReference type="InParanoid" id="A0A1Y1LH61"/>
<evidence type="ECO:0000256" key="13">
    <source>
        <dbReference type="SAM" id="MobiDB-lite"/>
    </source>
</evidence>
<dbReference type="GO" id="GO:0007283">
    <property type="term" value="P:spermatogenesis"/>
    <property type="evidence" value="ECO:0007669"/>
    <property type="project" value="TreeGrafter"/>
</dbReference>
<evidence type="ECO:0000256" key="4">
    <source>
        <dbReference type="ARBA" id="ARBA00022473"/>
    </source>
</evidence>
<proteinExistence type="inferred from homology"/>
<dbReference type="GO" id="GO:0045892">
    <property type="term" value="P:negative regulation of DNA-templated transcription"/>
    <property type="evidence" value="ECO:0007669"/>
    <property type="project" value="TreeGrafter"/>
</dbReference>
<dbReference type="GO" id="GO:0030154">
    <property type="term" value="P:cell differentiation"/>
    <property type="evidence" value="ECO:0007669"/>
    <property type="project" value="UniProtKB-KW"/>
</dbReference>
<organism evidence="15">
    <name type="scientific">Photinus pyralis</name>
    <name type="common">Common eastern firefly</name>
    <name type="synonym">Lampyris pyralis</name>
    <dbReference type="NCBI Taxonomy" id="7054"/>
    <lineage>
        <taxon>Eukaryota</taxon>
        <taxon>Metazoa</taxon>
        <taxon>Ecdysozoa</taxon>
        <taxon>Arthropoda</taxon>
        <taxon>Hexapoda</taxon>
        <taxon>Insecta</taxon>
        <taxon>Pterygota</taxon>
        <taxon>Neoptera</taxon>
        <taxon>Endopterygota</taxon>
        <taxon>Coleoptera</taxon>
        <taxon>Polyphaga</taxon>
        <taxon>Elateriformia</taxon>
        <taxon>Elateroidea</taxon>
        <taxon>Lampyridae</taxon>
        <taxon>Lampyrinae</taxon>
        <taxon>Photinus</taxon>
    </lineage>
</organism>
<keyword evidence="6" id="KW-0221">Differentiation</keyword>
<evidence type="ECO:0000256" key="2">
    <source>
        <dbReference type="ARBA" id="ARBA00004496"/>
    </source>
</evidence>
<dbReference type="PANTHER" id="PTHR21358">
    <property type="entry name" value="PROTEIN MAELSTROM HOMOLOG"/>
    <property type="match status" value="1"/>
</dbReference>
<dbReference type="InterPro" id="IPR039259">
    <property type="entry name" value="Protein_maelstrom"/>
</dbReference>
<dbReference type="Pfam" id="PF13017">
    <property type="entry name" value="Maelstrom"/>
    <property type="match status" value="1"/>
</dbReference>
<dbReference type="GO" id="GO:0007140">
    <property type="term" value="P:male meiotic nuclear division"/>
    <property type="evidence" value="ECO:0007669"/>
    <property type="project" value="TreeGrafter"/>
</dbReference>
<dbReference type="GO" id="GO:0043186">
    <property type="term" value="C:P granule"/>
    <property type="evidence" value="ECO:0007669"/>
    <property type="project" value="TreeGrafter"/>
</dbReference>
<dbReference type="Proteomes" id="UP000327044">
    <property type="component" value="Unassembled WGS sequence"/>
</dbReference>
<comment type="similarity">
    <text evidence="3">Belongs to the maelstrom family.</text>
</comment>
<dbReference type="OrthoDB" id="24555at2759"/>
<feature type="coiled-coil region" evidence="12">
    <location>
        <begin position="73"/>
        <end position="100"/>
    </location>
</feature>
<evidence type="ECO:0000259" key="14">
    <source>
        <dbReference type="PROSITE" id="PS50118"/>
    </source>
</evidence>
<feature type="DNA-binding region" description="HMG box" evidence="11">
    <location>
        <begin position="4"/>
        <end position="74"/>
    </location>
</feature>
<dbReference type="SUPFAM" id="SSF47095">
    <property type="entry name" value="HMG-box"/>
    <property type="match status" value="1"/>
</dbReference>